<dbReference type="OrthoDB" id="2367075at2759"/>
<organism evidence="3 4">
    <name type="scientific">Athelia psychrophila</name>
    <dbReference type="NCBI Taxonomy" id="1759441"/>
    <lineage>
        <taxon>Eukaryota</taxon>
        <taxon>Fungi</taxon>
        <taxon>Dikarya</taxon>
        <taxon>Basidiomycota</taxon>
        <taxon>Agaricomycotina</taxon>
        <taxon>Agaricomycetes</taxon>
        <taxon>Agaricomycetidae</taxon>
        <taxon>Atheliales</taxon>
        <taxon>Atheliaceae</taxon>
        <taxon>Athelia</taxon>
    </lineage>
</organism>
<gene>
    <name evidence="3" type="ORF">FIBSPDRAFT_870850</name>
</gene>
<feature type="region of interest" description="Disordered" evidence="1">
    <location>
        <begin position="303"/>
        <end position="348"/>
    </location>
</feature>
<feature type="domain" description="BTB" evidence="2">
    <location>
        <begin position="56"/>
        <end position="120"/>
    </location>
</feature>
<dbReference type="AlphaFoldDB" id="A0A166AQC3"/>
<proteinExistence type="predicted"/>
<name>A0A166AQC3_9AGAM</name>
<evidence type="ECO:0000256" key="1">
    <source>
        <dbReference type="SAM" id="MobiDB-lite"/>
    </source>
</evidence>
<feature type="region of interest" description="Disordered" evidence="1">
    <location>
        <begin position="1"/>
        <end position="23"/>
    </location>
</feature>
<feature type="compositionally biased region" description="Basic and acidic residues" evidence="1">
    <location>
        <begin position="305"/>
        <end position="335"/>
    </location>
</feature>
<accession>A0A166AQC3</accession>
<evidence type="ECO:0000313" key="4">
    <source>
        <dbReference type="Proteomes" id="UP000076532"/>
    </source>
</evidence>
<feature type="region of interest" description="Disordered" evidence="1">
    <location>
        <begin position="260"/>
        <end position="287"/>
    </location>
</feature>
<dbReference type="Proteomes" id="UP000076532">
    <property type="component" value="Unassembled WGS sequence"/>
</dbReference>
<dbReference type="Gene3D" id="3.30.710.10">
    <property type="entry name" value="Potassium Channel Kv1.1, Chain A"/>
    <property type="match status" value="1"/>
</dbReference>
<evidence type="ECO:0000259" key="2">
    <source>
        <dbReference type="PROSITE" id="PS50097"/>
    </source>
</evidence>
<dbReference type="InterPro" id="IPR011333">
    <property type="entry name" value="SKP1/BTB/POZ_sf"/>
</dbReference>
<dbReference type="EMBL" id="KV417656">
    <property type="protein sequence ID" value="KZP11850.1"/>
    <property type="molecule type" value="Genomic_DNA"/>
</dbReference>
<keyword evidence="4" id="KW-1185">Reference proteome</keyword>
<dbReference type="PROSITE" id="PS50097">
    <property type="entry name" value="BTB"/>
    <property type="match status" value="1"/>
</dbReference>
<evidence type="ECO:0000313" key="3">
    <source>
        <dbReference type="EMBL" id="KZP11850.1"/>
    </source>
</evidence>
<sequence>MSSAPNSTSLSSPSLISLGSSRASPFEVTVTEAPVDQANELDSSKKSHPEYYFEDGNVVFLIEDTLYSVHRYFFARDSTHFRTILQDTDSSEPCVMSDVSCADFDEFLAILYPTDFRQPTKKTTSQWTSILHFAAKWGFANIKLLAIDNLTGNAIPIDKIVLGRRYGITEWLAGAYEAVCTRADPLTMEEGMKLGVEDTVRISAARQLYGTGTARYERKYLAGDLGEIFTLGISSERCVSSMDGEEEAIKVFEEQVAEARTESLASPTPPVGACTNRSETRRPDGYGNNYRVYTNCGSCGGCKPESNERRVKREAKEEKERQLGDLKSKLEERRQKLVGRQGRMSSFR</sequence>
<reference evidence="3 4" key="1">
    <citation type="journal article" date="2016" name="Mol. Biol. Evol.">
        <title>Comparative Genomics of Early-Diverging Mushroom-Forming Fungi Provides Insights into the Origins of Lignocellulose Decay Capabilities.</title>
        <authorList>
            <person name="Nagy L.G."/>
            <person name="Riley R."/>
            <person name="Tritt A."/>
            <person name="Adam C."/>
            <person name="Daum C."/>
            <person name="Floudas D."/>
            <person name="Sun H."/>
            <person name="Yadav J.S."/>
            <person name="Pangilinan J."/>
            <person name="Larsson K.H."/>
            <person name="Matsuura K."/>
            <person name="Barry K."/>
            <person name="Labutti K."/>
            <person name="Kuo R."/>
            <person name="Ohm R.A."/>
            <person name="Bhattacharya S.S."/>
            <person name="Shirouzu T."/>
            <person name="Yoshinaga Y."/>
            <person name="Martin F.M."/>
            <person name="Grigoriev I.V."/>
            <person name="Hibbett D.S."/>
        </authorList>
    </citation>
    <scope>NUCLEOTIDE SEQUENCE [LARGE SCALE GENOMIC DNA]</scope>
    <source>
        <strain evidence="3 4">CBS 109695</strain>
    </source>
</reference>
<dbReference type="SMART" id="SM00225">
    <property type="entry name" value="BTB"/>
    <property type="match status" value="1"/>
</dbReference>
<dbReference type="InterPro" id="IPR000210">
    <property type="entry name" value="BTB/POZ_dom"/>
</dbReference>
<dbReference type="Pfam" id="PF00651">
    <property type="entry name" value="BTB"/>
    <property type="match status" value="1"/>
</dbReference>
<dbReference type="SUPFAM" id="SSF54695">
    <property type="entry name" value="POZ domain"/>
    <property type="match status" value="1"/>
</dbReference>
<protein>
    <recommendedName>
        <fullName evidence="2">BTB domain-containing protein</fullName>
    </recommendedName>
</protein>